<evidence type="ECO:0000313" key="1">
    <source>
        <dbReference type="EMBL" id="PST82829.1"/>
    </source>
</evidence>
<name>A0A2T3HK83_9SPHI</name>
<reference evidence="1 2" key="1">
    <citation type="submission" date="2018-03" db="EMBL/GenBank/DDBJ databases">
        <authorList>
            <person name="Keele B.F."/>
        </authorList>
    </citation>
    <scope>NUCLEOTIDE SEQUENCE [LARGE SCALE GENOMIC DNA]</scope>
    <source>
        <strain evidence="1 2">YL28-9</strain>
    </source>
</reference>
<dbReference type="Proteomes" id="UP000240912">
    <property type="component" value="Unassembled WGS sequence"/>
</dbReference>
<organism evidence="1 2">
    <name type="scientific">Pedobacter yulinensis</name>
    <dbReference type="NCBI Taxonomy" id="2126353"/>
    <lineage>
        <taxon>Bacteria</taxon>
        <taxon>Pseudomonadati</taxon>
        <taxon>Bacteroidota</taxon>
        <taxon>Sphingobacteriia</taxon>
        <taxon>Sphingobacteriales</taxon>
        <taxon>Sphingobacteriaceae</taxon>
        <taxon>Pedobacter</taxon>
    </lineage>
</organism>
<gene>
    <name evidence="1" type="ORF">C7T94_09315</name>
</gene>
<dbReference type="EMBL" id="PYLS01000005">
    <property type="protein sequence ID" value="PST82829.1"/>
    <property type="molecule type" value="Genomic_DNA"/>
</dbReference>
<dbReference type="AlphaFoldDB" id="A0A2T3HK83"/>
<sequence>MQVNSTPAGFVVEAKIDHLPEELVVSIDRSSNETAYNCFLDDRKLAVLYKDPYGIWIQRWGRLDAYSLSSLSAALEAH</sequence>
<accession>A0A2T3HK83</accession>
<protein>
    <submittedName>
        <fullName evidence="1">Uncharacterized protein</fullName>
    </submittedName>
</protein>
<comment type="caution">
    <text evidence="1">The sequence shown here is derived from an EMBL/GenBank/DDBJ whole genome shotgun (WGS) entry which is preliminary data.</text>
</comment>
<proteinExistence type="predicted"/>
<evidence type="ECO:0000313" key="2">
    <source>
        <dbReference type="Proteomes" id="UP000240912"/>
    </source>
</evidence>
<dbReference type="OrthoDB" id="9871852at2"/>
<dbReference type="RefSeq" id="WP_107215087.1">
    <property type="nucleotide sequence ID" value="NZ_KZ686269.1"/>
</dbReference>
<keyword evidence="2" id="KW-1185">Reference proteome</keyword>